<protein>
    <submittedName>
        <fullName evidence="1">Uncharacterized protein</fullName>
    </submittedName>
</protein>
<organism evidence="1 2">
    <name type="scientific">Spodoptera exigua</name>
    <name type="common">Beet armyworm</name>
    <name type="synonym">Noctua fulgens</name>
    <dbReference type="NCBI Taxonomy" id="7107"/>
    <lineage>
        <taxon>Eukaryota</taxon>
        <taxon>Metazoa</taxon>
        <taxon>Ecdysozoa</taxon>
        <taxon>Arthropoda</taxon>
        <taxon>Hexapoda</taxon>
        <taxon>Insecta</taxon>
        <taxon>Pterygota</taxon>
        <taxon>Neoptera</taxon>
        <taxon>Endopterygota</taxon>
        <taxon>Lepidoptera</taxon>
        <taxon>Glossata</taxon>
        <taxon>Ditrysia</taxon>
        <taxon>Noctuoidea</taxon>
        <taxon>Noctuidae</taxon>
        <taxon>Amphipyrinae</taxon>
        <taxon>Spodoptera</taxon>
    </lineage>
</organism>
<proteinExistence type="predicted"/>
<sequence>MYHQTTEEISIPKAGLDSTSLVMAGDVAALVRIVSETLTYWRSDITLTNPGWPTTDKLTRDKTT</sequence>
<evidence type="ECO:0000313" key="1">
    <source>
        <dbReference type="EMBL" id="KAF9406850.1"/>
    </source>
</evidence>
<comment type="caution">
    <text evidence="1">The sequence shown here is derived from an EMBL/GenBank/DDBJ whole genome shotgun (WGS) entry which is preliminary data.</text>
</comment>
<keyword evidence="2" id="KW-1185">Reference proteome</keyword>
<accession>A0A835KZ53</accession>
<dbReference type="Proteomes" id="UP000648187">
    <property type="component" value="Unassembled WGS sequence"/>
</dbReference>
<reference evidence="1" key="1">
    <citation type="submission" date="2020-08" db="EMBL/GenBank/DDBJ databases">
        <title>Spodoptera exigua strain:BAW_Kor-Di-RS1 Genome sequencing and assembly.</title>
        <authorList>
            <person name="Kim J."/>
            <person name="Nam H.Y."/>
            <person name="Kwon M."/>
            <person name="Choi J.H."/>
            <person name="Cho S.R."/>
            <person name="Kim G.-H."/>
        </authorList>
    </citation>
    <scope>NUCLEOTIDE SEQUENCE</scope>
    <source>
        <strain evidence="1">BAW_Kor-Di-RS1</strain>
        <tissue evidence="1">Whole-body</tissue>
    </source>
</reference>
<gene>
    <name evidence="1" type="ORF">HW555_012922</name>
</gene>
<dbReference type="AlphaFoldDB" id="A0A835KZ53"/>
<name>A0A835KZ53_SPOEX</name>
<dbReference type="EMBL" id="JACKWZ010000540">
    <property type="protein sequence ID" value="KAF9406850.1"/>
    <property type="molecule type" value="Genomic_DNA"/>
</dbReference>
<evidence type="ECO:0000313" key="2">
    <source>
        <dbReference type="Proteomes" id="UP000648187"/>
    </source>
</evidence>